<organism evidence="3 4">
    <name type="scientific">Planktothrix pseudagardhii</name>
    <dbReference type="NCBI Taxonomy" id="132604"/>
    <lineage>
        <taxon>Bacteria</taxon>
        <taxon>Bacillati</taxon>
        <taxon>Cyanobacteriota</taxon>
        <taxon>Cyanophyceae</taxon>
        <taxon>Oscillatoriophycideae</taxon>
        <taxon>Oscillatoriales</taxon>
        <taxon>Microcoleaceae</taxon>
        <taxon>Planktothrix</taxon>
    </lineage>
</organism>
<dbReference type="KEGG" id="ppsu:NO713_04454"/>
<feature type="region of interest" description="Disordered" evidence="1">
    <location>
        <begin position="173"/>
        <end position="225"/>
    </location>
</feature>
<feature type="region of interest" description="Disordered" evidence="1">
    <location>
        <begin position="34"/>
        <end position="57"/>
    </location>
</feature>
<dbReference type="Proteomes" id="UP001153719">
    <property type="component" value="Chromosome"/>
</dbReference>
<dbReference type="RefSeq" id="WP_254174641.1">
    <property type="nucleotide sequence ID" value="NZ_LR882967.1"/>
</dbReference>
<dbReference type="InterPro" id="IPR025478">
    <property type="entry name" value="COP23"/>
</dbReference>
<feature type="compositionally biased region" description="Low complexity" evidence="1">
    <location>
        <begin position="205"/>
        <end position="225"/>
    </location>
</feature>
<dbReference type="EMBL" id="LR882967">
    <property type="protein sequence ID" value="CAD5978895.1"/>
    <property type="molecule type" value="Genomic_DNA"/>
</dbReference>
<protein>
    <recommendedName>
        <fullName evidence="5">Secreted protein</fullName>
    </recommendedName>
</protein>
<name>A0A9W4G957_9CYAN</name>
<keyword evidence="4" id="KW-1185">Reference proteome</keyword>
<proteinExistence type="predicted"/>
<evidence type="ECO:0000256" key="2">
    <source>
        <dbReference type="SAM" id="SignalP"/>
    </source>
</evidence>
<gene>
    <name evidence="3" type="ORF">NO713_04454</name>
</gene>
<evidence type="ECO:0000256" key="1">
    <source>
        <dbReference type="SAM" id="MobiDB-lite"/>
    </source>
</evidence>
<accession>A0A9W4G957</accession>
<dbReference type="AlphaFoldDB" id="A0A9W4G957"/>
<feature type="signal peptide" evidence="2">
    <location>
        <begin position="1"/>
        <end position="28"/>
    </location>
</feature>
<evidence type="ECO:0008006" key="5">
    <source>
        <dbReference type="Google" id="ProtNLM"/>
    </source>
</evidence>
<reference evidence="3" key="1">
    <citation type="submission" date="2020-09" db="EMBL/GenBank/DDBJ databases">
        <authorList>
            <person name="Blom J."/>
        </authorList>
    </citation>
    <scope>NUCLEOTIDE SEQUENCE</scope>
    <source>
        <strain evidence="3">No.713</strain>
    </source>
</reference>
<evidence type="ECO:0000313" key="4">
    <source>
        <dbReference type="Proteomes" id="UP001153719"/>
    </source>
</evidence>
<feature type="compositionally biased region" description="Pro residues" evidence="1">
    <location>
        <begin position="46"/>
        <end position="56"/>
    </location>
</feature>
<feature type="chain" id="PRO_5040848154" description="Secreted protein" evidence="2">
    <location>
        <begin position="29"/>
        <end position="225"/>
    </location>
</feature>
<keyword evidence="2" id="KW-0732">Signal</keyword>
<evidence type="ECO:0000313" key="3">
    <source>
        <dbReference type="EMBL" id="CAD5978895.1"/>
    </source>
</evidence>
<dbReference type="Pfam" id="PF14218">
    <property type="entry name" value="COP23"/>
    <property type="match status" value="1"/>
</dbReference>
<sequence>MKSQWLISLSCLAIAVAGIVTLSSEAQAGRISVPVRTNPGTQAPQSRPPQPPPVQPPAMTTVRCLGRVTVAEKNGRQSPVITWSTGYFGDNYSPETRCQMVSPKLNNAVAANGGTFKGMRFNSGTVNGLLVVCILGAGQSDCNSGNMLFTLKPENRPRVGQILQELTNFGVSGSSSIVEDRGEGVQVDISDLDQELGTSEPTYAPQPSWSAPQPAPQAAPDDTGF</sequence>